<feature type="compositionally biased region" description="Low complexity" evidence="1">
    <location>
        <begin position="234"/>
        <end position="247"/>
    </location>
</feature>
<feature type="compositionally biased region" description="Low complexity" evidence="1">
    <location>
        <begin position="129"/>
        <end position="140"/>
    </location>
</feature>
<dbReference type="InterPro" id="IPR036181">
    <property type="entry name" value="MIT_dom_sf"/>
</dbReference>
<dbReference type="EMBL" id="MCGE01000015">
    <property type="protein sequence ID" value="ORZ14057.1"/>
    <property type="molecule type" value="Genomic_DNA"/>
</dbReference>
<protein>
    <recommendedName>
        <fullName evidence="4">MIT domain-containing protein</fullName>
    </recommendedName>
</protein>
<feature type="compositionally biased region" description="Low complexity" evidence="1">
    <location>
        <begin position="420"/>
        <end position="433"/>
    </location>
</feature>
<dbReference type="AlphaFoldDB" id="A0A1X2ICV4"/>
<feature type="region of interest" description="Disordered" evidence="1">
    <location>
        <begin position="220"/>
        <end position="247"/>
    </location>
</feature>
<evidence type="ECO:0008006" key="4">
    <source>
        <dbReference type="Google" id="ProtNLM"/>
    </source>
</evidence>
<feature type="compositionally biased region" description="Polar residues" evidence="1">
    <location>
        <begin position="64"/>
        <end position="90"/>
    </location>
</feature>
<sequence length="454" mass="49710">MPLLNSKSKKKQVSNTPRASSSATTSSSNKATASKIYPHQSTLLSRLPPNASTPTVYQQQYNTNLSNQSSPTLGNSTQQQPSYQGASSLVSPYDSPTPTPSTSWTSEMSAFVDKLRDDAASIVGSTKYQTQQQQHLQTPPLDRRSVSQGMKLVAIAADEYEDGNDDVALDIYLSGIDKILMALPNKTDPKTKTAIREKLQSVEERVGILNLATQYKRLPNIDFDNDHDDKQDDTTLSGRSTTTTTTTTTTTSMFSRISTTMSTISSIGSTTVQAWEENNASMQSSDQRGSIQRFKRFGQFVINTSVTCAVLIKQSPIPDIIGLICNYLLLLVSYLDRQYQVREKAQSVGIECVKMLLAADEQYHLHEIATETIYMLFAASLKAAVAFKESPSYHHPADSNLTSAQISNDSENVRQIEYQSSEVPPSSSNLSSSPSPPPPAASGSRLPKMLSGWY</sequence>
<name>A0A1X2ICV4_9FUNG</name>
<dbReference type="OrthoDB" id="2414723at2759"/>
<feature type="compositionally biased region" description="Low complexity" evidence="1">
    <location>
        <begin position="14"/>
        <end position="34"/>
    </location>
</feature>
<gene>
    <name evidence="2" type="ORF">BCR42DRAFT_417956</name>
</gene>
<feature type="compositionally biased region" description="Low complexity" evidence="1">
    <location>
        <begin position="91"/>
        <end position="105"/>
    </location>
</feature>
<dbReference type="Proteomes" id="UP000193560">
    <property type="component" value="Unassembled WGS sequence"/>
</dbReference>
<comment type="caution">
    <text evidence="2">The sequence shown here is derived from an EMBL/GenBank/DDBJ whole genome shotgun (WGS) entry which is preliminary data.</text>
</comment>
<reference evidence="2 3" key="1">
    <citation type="submission" date="2016-07" db="EMBL/GenBank/DDBJ databases">
        <title>Pervasive Adenine N6-methylation of Active Genes in Fungi.</title>
        <authorList>
            <consortium name="DOE Joint Genome Institute"/>
            <person name="Mondo S.J."/>
            <person name="Dannebaum R.O."/>
            <person name="Kuo R.C."/>
            <person name="Labutti K."/>
            <person name="Haridas S."/>
            <person name="Kuo A."/>
            <person name="Salamov A."/>
            <person name="Ahrendt S.R."/>
            <person name="Lipzen A."/>
            <person name="Sullivan W."/>
            <person name="Andreopoulos W.B."/>
            <person name="Clum A."/>
            <person name="Lindquist E."/>
            <person name="Daum C."/>
            <person name="Ramamoorthy G.K."/>
            <person name="Gryganskyi A."/>
            <person name="Culley D."/>
            <person name="Magnuson J.K."/>
            <person name="James T.Y."/>
            <person name="O'Malley M.A."/>
            <person name="Stajich J.E."/>
            <person name="Spatafora J.W."/>
            <person name="Visel A."/>
            <person name="Grigoriev I.V."/>
        </authorList>
    </citation>
    <scope>NUCLEOTIDE SEQUENCE [LARGE SCALE GENOMIC DNA]</scope>
    <source>
        <strain evidence="2 3">NRRL 1336</strain>
    </source>
</reference>
<feature type="region of interest" description="Disordered" evidence="1">
    <location>
        <begin position="1"/>
        <end position="34"/>
    </location>
</feature>
<organism evidence="2 3">
    <name type="scientific">Absidia repens</name>
    <dbReference type="NCBI Taxonomy" id="90262"/>
    <lineage>
        <taxon>Eukaryota</taxon>
        <taxon>Fungi</taxon>
        <taxon>Fungi incertae sedis</taxon>
        <taxon>Mucoromycota</taxon>
        <taxon>Mucoromycotina</taxon>
        <taxon>Mucoromycetes</taxon>
        <taxon>Mucorales</taxon>
        <taxon>Cunninghamellaceae</taxon>
        <taxon>Absidia</taxon>
    </lineage>
</organism>
<feature type="region of interest" description="Disordered" evidence="1">
    <location>
        <begin position="125"/>
        <end position="145"/>
    </location>
</feature>
<feature type="region of interest" description="Disordered" evidence="1">
    <location>
        <begin position="64"/>
        <end position="105"/>
    </location>
</feature>
<dbReference type="SUPFAM" id="SSF116846">
    <property type="entry name" value="MIT domain"/>
    <property type="match status" value="1"/>
</dbReference>
<evidence type="ECO:0000313" key="3">
    <source>
        <dbReference type="Proteomes" id="UP000193560"/>
    </source>
</evidence>
<keyword evidence="3" id="KW-1185">Reference proteome</keyword>
<feature type="region of interest" description="Disordered" evidence="1">
    <location>
        <begin position="413"/>
        <end position="454"/>
    </location>
</feature>
<accession>A0A1X2ICV4</accession>
<dbReference type="Gene3D" id="1.20.58.80">
    <property type="entry name" value="Phosphotransferase system, lactose/cellobiose-type IIA subunit"/>
    <property type="match status" value="1"/>
</dbReference>
<evidence type="ECO:0000256" key="1">
    <source>
        <dbReference type="SAM" id="MobiDB-lite"/>
    </source>
</evidence>
<dbReference type="STRING" id="90262.A0A1X2ICV4"/>
<proteinExistence type="predicted"/>
<evidence type="ECO:0000313" key="2">
    <source>
        <dbReference type="EMBL" id="ORZ14057.1"/>
    </source>
</evidence>